<dbReference type="GO" id="GO:0005524">
    <property type="term" value="F:ATP binding"/>
    <property type="evidence" value="ECO:0007669"/>
    <property type="project" value="UniProtKB-KW"/>
</dbReference>
<dbReference type="STRING" id="1257118.L8GQS4"/>
<dbReference type="PROSITE" id="PS01012">
    <property type="entry name" value="FOLYLPOLYGLU_SYNT_2"/>
    <property type="match status" value="1"/>
</dbReference>
<protein>
    <submittedName>
        <fullName evidence="5">Folylpolyglutamate synthase, putative</fullName>
    </submittedName>
</protein>
<dbReference type="RefSeq" id="XP_004337517.1">
    <property type="nucleotide sequence ID" value="XM_004337469.1"/>
</dbReference>
<dbReference type="GO" id="GO:0004326">
    <property type="term" value="F:tetrahydrofolylpolyglutamate synthase activity"/>
    <property type="evidence" value="ECO:0007669"/>
    <property type="project" value="InterPro"/>
</dbReference>
<dbReference type="OMA" id="MIVRERI"/>
<sequence length="319" mass="35924">MRPCLGSCLGWGRPRQAASPALHLYDAFRFGHRGYRQLLTDRSFDGAVTALGSLVSNAQAMEAWARERRTNREVDLRHEMLTLLRRLELDVPGTKGKGSTCAFAESILRRGYGLRTGLFTSPHLVDVRAAAAYTVTNTPRERIRLDGKPLERDVFARYFWDTWDRLHATTQGNETPEMPAYFRFLTLMSLNVFIREEATYNVDQWANNPTLFQVDVALVEVGVGGRTDATNVVHPDACGISSLGYDHQKVLGDTLTEIAYEKAGIFKTGVSAYTVPQTDEAMQSLVKQAAIKKVCHQTAECTRNAYHHTRLTMYFVWAR</sequence>
<dbReference type="Proteomes" id="UP000011083">
    <property type="component" value="Unassembled WGS sequence"/>
</dbReference>
<evidence type="ECO:0000313" key="6">
    <source>
        <dbReference type="Proteomes" id="UP000011083"/>
    </source>
</evidence>
<dbReference type="GO" id="GO:0005739">
    <property type="term" value="C:mitochondrion"/>
    <property type="evidence" value="ECO:0007669"/>
    <property type="project" value="TreeGrafter"/>
</dbReference>
<comment type="similarity">
    <text evidence="1">Belongs to the folylpolyglutamate synthase family.</text>
</comment>
<dbReference type="PANTHER" id="PTHR11136:SF5">
    <property type="entry name" value="FOLYLPOLYGLUTAMATE SYNTHASE, MITOCHONDRIAL"/>
    <property type="match status" value="1"/>
</dbReference>
<dbReference type="NCBIfam" id="TIGR01499">
    <property type="entry name" value="folC"/>
    <property type="match status" value="1"/>
</dbReference>
<keyword evidence="3" id="KW-0547">Nucleotide-binding</keyword>
<dbReference type="AlphaFoldDB" id="L8GQS4"/>
<evidence type="ECO:0000256" key="1">
    <source>
        <dbReference type="ARBA" id="ARBA00008276"/>
    </source>
</evidence>
<dbReference type="UniPathway" id="UPA00850"/>
<dbReference type="PANTHER" id="PTHR11136">
    <property type="entry name" value="FOLYLPOLYGLUTAMATE SYNTHASE-RELATED"/>
    <property type="match status" value="1"/>
</dbReference>
<dbReference type="GeneID" id="14916140"/>
<dbReference type="OrthoDB" id="5212574at2759"/>
<dbReference type="GO" id="GO:0005829">
    <property type="term" value="C:cytosol"/>
    <property type="evidence" value="ECO:0007669"/>
    <property type="project" value="TreeGrafter"/>
</dbReference>
<evidence type="ECO:0000313" key="5">
    <source>
        <dbReference type="EMBL" id="ELR15504.1"/>
    </source>
</evidence>
<gene>
    <name evidence="5" type="ORF">ACA1_067590</name>
</gene>
<keyword evidence="2" id="KW-0436">Ligase</keyword>
<evidence type="ECO:0000256" key="3">
    <source>
        <dbReference type="ARBA" id="ARBA00022741"/>
    </source>
</evidence>
<keyword evidence="6" id="KW-1185">Reference proteome</keyword>
<organism evidence="5 6">
    <name type="scientific">Acanthamoeba castellanii (strain ATCC 30010 / Neff)</name>
    <dbReference type="NCBI Taxonomy" id="1257118"/>
    <lineage>
        <taxon>Eukaryota</taxon>
        <taxon>Amoebozoa</taxon>
        <taxon>Discosea</taxon>
        <taxon>Longamoebia</taxon>
        <taxon>Centramoebida</taxon>
        <taxon>Acanthamoebidae</taxon>
        <taxon>Acanthamoeba</taxon>
    </lineage>
</organism>
<keyword evidence="4" id="KW-0067">ATP-binding</keyword>
<proteinExistence type="inferred from homology"/>
<dbReference type="InterPro" id="IPR001645">
    <property type="entry name" value="Folylpolyglutamate_synth"/>
</dbReference>
<evidence type="ECO:0000256" key="2">
    <source>
        <dbReference type="ARBA" id="ARBA00022598"/>
    </source>
</evidence>
<dbReference type="EMBL" id="KB008027">
    <property type="protein sequence ID" value="ELR15504.1"/>
    <property type="molecule type" value="Genomic_DNA"/>
</dbReference>
<reference evidence="5 6" key="1">
    <citation type="journal article" date="2013" name="Genome Biol.">
        <title>Genome of Acanthamoeba castellanii highlights extensive lateral gene transfer and early evolution of tyrosine kinase signaling.</title>
        <authorList>
            <person name="Clarke M."/>
            <person name="Lohan A.J."/>
            <person name="Liu B."/>
            <person name="Lagkouvardos I."/>
            <person name="Roy S."/>
            <person name="Zafar N."/>
            <person name="Bertelli C."/>
            <person name="Schilde C."/>
            <person name="Kianianmomeni A."/>
            <person name="Burglin T.R."/>
            <person name="Frech C."/>
            <person name="Turcotte B."/>
            <person name="Kopec K.O."/>
            <person name="Synnott J.M."/>
            <person name="Choo C."/>
            <person name="Paponov I."/>
            <person name="Finkler A."/>
            <person name="Soon Heng Tan C."/>
            <person name="Hutchins A.P."/>
            <person name="Weinmeier T."/>
            <person name="Rattei T."/>
            <person name="Chu J.S."/>
            <person name="Gimenez G."/>
            <person name="Irimia M."/>
            <person name="Rigden D.J."/>
            <person name="Fitzpatrick D.A."/>
            <person name="Lorenzo-Morales J."/>
            <person name="Bateman A."/>
            <person name="Chiu C.H."/>
            <person name="Tang P."/>
            <person name="Hegemann P."/>
            <person name="Fromm H."/>
            <person name="Raoult D."/>
            <person name="Greub G."/>
            <person name="Miranda-Saavedra D."/>
            <person name="Chen N."/>
            <person name="Nash P."/>
            <person name="Ginger M.L."/>
            <person name="Horn M."/>
            <person name="Schaap P."/>
            <person name="Caler L."/>
            <person name="Loftus B."/>
        </authorList>
    </citation>
    <scope>NUCLEOTIDE SEQUENCE [LARGE SCALE GENOMIC DNA]</scope>
    <source>
        <strain evidence="5 6">Neff</strain>
    </source>
</reference>
<dbReference type="KEGG" id="acan:ACA1_067590"/>
<dbReference type="SUPFAM" id="SSF53623">
    <property type="entry name" value="MurD-like peptide ligases, catalytic domain"/>
    <property type="match status" value="1"/>
</dbReference>
<evidence type="ECO:0000256" key="4">
    <source>
        <dbReference type="ARBA" id="ARBA00022840"/>
    </source>
</evidence>
<accession>L8GQS4</accession>
<name>L8GQS4_ACACF</name>
<dbReference type="InterPro" id="IPR018109">
    <property type="entry name" value="Folylpolyglutamate_synth_CS"/>
</dbReference>
<dbReference type="VEuPathDB" id="AmoebaDB:ACA1_067590"/>
<dbReference type="InterPro" id="IPR036565">
    <property type="entry name" value="Mur-like_cat_sf"/>
</dbReference>
<dbReference type="Gene3D" id="3.40.1190.10">
    <property type="entry name" value="Mur-like, catalytic domain"/>
    <property type="match status" value="1"/>
</dbReference>